<dbReference type="EMBL" id="JADYXP020000002">
    <property type="protein sequence ID" value="KAL0129971.1"/>
    <property type="molecule type" value="Genomic_DNA"/>
</dbReference>
<feature type="region of interest" description="Disordered" evidence="1">
    <location>
        <begin position="51"/>
        <end position="96"/>
    </location>
</feature>
<evidence type="ECO:0000313" key="3">
    <source>
        <dbReference type="Proteomes" id="UP001430953"/>
    </source>
</evidence>
<evidence type="ECO:0000313" key="2">
    <source>
        <dbReference type="EMBL" id="KAL0129971.1"/>
    </source>
</evidence>
<feature type="compositionally biased region" description="Low complexity" evidence="1">
    <location>
        <begin position="73"/>
        <end position="87"/>
    </location>
</feature>
<gene>
    <name evidence="2" type="ORF">PUN28_001916</name>
</gene>
<keyword evidence="3" id="KW-1185">Reference proteome</keyword>
<name>A0AAW2GRQ8_9HYME</name>
<dbReference type="Proteomes" id="UP001430953">
    <property type="component" value="Unassembled WGS sequence"/>
</dbReference>
<comment type="caution">
    <text evidence="2">The sequence shown here is derived from an EMBL/GenBank/DDBJ whole genome shotgun (WGS) entry which is preliminary data.</text>
</comment>
<dbReference type="AlphaFoldDB" id="A0AAW2GRQ8"/>
<reference evidence="2 3" key="1">
    <citation type="submission" date="2023-03" db="EMBL/GenBank/DDBJ databases">
        <title>High recombination rates correlate with genetic variation in Cardiocondyla obscurior ants.</title>
        <authorList>
            <person name="Errbii M."/>
        </authorList>
    </citation>
    <scope>NUCLEOTIDE SEQUENCE [LARGE SCALE GENOMIC DNA]</scope>
    <source>
        <strain evidence="2">Alpha-2009</strain>
        <tissue evidence="2">Whole body</tissue>
    </source>
</reference>
<protein>
    <submittedName>
        <fullName evidence="2">Uncharacterized protein</fullName>
    </submittedName>
</protein>
<sequence length="139" mass="15262">MQPLAINAKCYIFVQDCGRCNKVTSTSPESKNFIRGGREGVVVHGRFALRPADKSPVEGPSPLRPPSSMYRGPAPSRSSSSSAPSAPMTIFPTPRRKIKIKSRDPLYKTRAASIFIKPVIYQRMNSSQEYFTAPAAMNA</sequence>
<evidence type="ECO:0000256" key="1">
    <source>
        <dbReference type="SAM" id="MobiDB-lite"/>
    </source>
</evidence>
<organism evidence="2 3">
    <name type="scientific">Cardiocondyla obscurior</name>
    <dbReference type="NCBI Taxonomy" id="286306"/>
    <lineage>
        <taxon>Eukaryota</taxon>
        <taxon>Metazoa</taxon>
        <taxon>Ecdysozoa</taxon>
        <taxon>Arthropoda</taxon>
        <taxon>Hexapoda</taxon>
        <taxon>Insecta</taxon>
        <taxon>Pterygota</taxon>
        <taxon>Neoptera</taxon>
        <taxon>Endopterygota</taxon>
        <taxon>Hymenoptera</taxon>
        <taxon>Apocrita</taxon>
        <taxon>Aculeata</taxon>
        <taxon>Formicoidea</taxon>
        <taxon>Formicidae</taxon>
        <taxon>Myrmicinae</taxon>
        <taxon>Cardiocondyla</taxon>
    </lineage>
</organism>
<accession>A0AAW2GRQ8</accession>
<proteinExistence type="predicted"/>